<keyword evidence="8 9" id="KW-0560">Oxidoreductase</keyword>
<name>A0A6N7LEQ8_SINTE</name>
<evidence type="ECO:0000256" key="8">
    <source>
        <dbReference type="ARBA" id="ARBA00023002"/>
    </source>
</evidence>
<keyword evidence="6 9" id="KW-0521">NADP</keyword>
<comment type="similarity">
    <text evidence="9">Belongs to the Dus family. DusA subfamily.</text>
</comment>
<evidence type="ECO:0000256" key="9">
    <source>
        <dbReference type="HAMAP-Rule" id="MF_02041"/>
    </source>
</evidence>
<keyword evidence="4 9" id="KW-0288">FMN</keyword>
<feature type="active site" description="Proton donor" evidence="9">
    <location>
        <position position="103"/>
    </location>
</feature>
<feature type="binding site" evidence="9">
    <location>
        <position position="174"/>
    </location>
    <ligand>
        <name>FMN</name>
        <dbReference type="ChEBI" id="CHEBI:58210"/>
    </ligand>
</feature>
<feature type="domain" description="DUS-like FMN-binding" evidence="10">
    <location>
        <begin position="18"/>
        <end position="228"/>
    </location>
</feature>
<feature type="binding site" evidence="9">
    <location>
        <position position="142"/>
    </location>
    <ligand>
        <name>FMN</name>
        <dbReference type="ChEBI" id="CHEBI:58210"/>
    </ligand>
</feature>
<dbReference type="PROSITE" id="PS01136">
    <property type="entry name" value="UPF0034"/>
    <property type="match status" value="1"/>
</dbReference>
<dbReference type="Proteomes" id="UP000439983">
    <property type="component" value="Unassembled WGS sequence"/>
</dbReference>
<keyword evidence="12" id="KW-1185">Reference proteome</keyword>
<keyword evidence="3 9" id="KW-0285">Flavoprotein</keyword>
<dbReference type="Pfam" id="PF01207">
    <property type="entry name" value="Dus"/>
    <property type="match status" value="1"/>
</dbReference>
<evidence type="ECO:0000256" key="5">
    <source>
        <dbReference type="ARBA" id="ARBA00022694"/>
    </source>
</evidence>
<feature type="site" description="Interacts with tRNA" evidence="9">
    <location>
        <position position="189"/>
    </location>
</feature>
<dbReference type="Gene3D" id="1.20.120.1460">
    <property type="match status" value="1"/>
</dbReference>
<evidence type="ECO:0000313" key="12">
    <source>
        <dbReference type="Proteomes" id="UP000439983"/>
    </source>
</evidence>
<evidence type="ECO:0000256" key="4">
    <source>
        <dbReference type="ARBA" id="ARBA00022643"/>
    </source>
</evidence>
<feature type="site" description="Interacts with tRNA; defines subfamily-specific binding signature" evidence="9">
    <location>
        <position position="344"/>
    </location>
</feature>
<evidence type="ECO:0000256" key="3">
    <source>
        <dbReference type="ARBA" id="ARBA00022630"/>
    </source>
</evidence>
<dbReference type="InterPro" id="IPR013785">
    <property type="entry name" value="Aldolase_TIM"/>
</dbReference>
<feature type="site" description="Interacts with tRNA" evidence="9">
    <location>
        <position position="100"/>
    </location>
</feature>
<dbReference type="GO" id="GO:0050660">
    <property type="term" value="F:flavin adenine dinucleotide binding"/>
    <property type="evidence" value="ECO:0007669"/>
    <property type="project" value="InterPro"/>
</dbReference>
<organism evidence="11 12">
    <name type="scientific">Sinorhizobium terangae</name>
    <dbReference type="NCBI Taxonomy" id="110322"/>
    <lineage>
        <taxon>Bacteria</taxon>
        <taxon>Pseudomonadati</taxon>
        <taxon>Pseudomonadota</taxon>
        <taxon>Alphaproteobacteria</taxon>
        <taxon>Hyphomicrobiales</taxon>
        <taxon>Rhizobiaceae</taxon>
        <taxon>Sinorhizobium/Ensifer group</taxon>
        <taxon>Sinorhizobium</taxon>
    </lineage>
</organism>
<comment type="catalytic activity">
    <reaction evidence="9">
        <text>5,6-dihydrouridine(20a) in tRNA + NADP(+) = uridine(20a) in tRNA + NADPH + H(+)</text>
        <dbReference type="Rhea" id="RHEA:53344"/>
        <dbReference type="Rhea" id="RHEA-COMP:13535"/>
        <dbReference type="Rhea" id="RHEA-COMP:13536"/>
        <dbReference type="ChEBI" id="CHEBI:15378"/>
        <dbReference type="ChEBI" id="CHEBI:57783"/>
        <dbReference type="ChEBI" id="CHEBI:58349"/>
        <dbReference type="ChEBI" id="CHEBI:65315"/>
        <dbReference type="ChEBI" id="CHEBI:74443"/>
    </reaction>
</comment>
<feature type="binding site" evidence="9">
    <location>
        <begin position="256"/>
        <end position="257"/>
    </location>
    <ligand>
        <name>FMN</name>
        <dbReference type="ChEBI" id="CHEBI:58210"/>
    </ligand>
</feature>
<dbReference type="PANTHER" id="PTHR42907:SF1">
    <property type="entry name" value="FMN-LINKED OXIDOREDUCTASES SUPERFAMILY PROTEIN"/>
    <property type="match status" value="1"/>
</dbReference>
<dbReference type="NCBIfam" id="NF008774">
    <property type="entry name" value="PRK11815.1"/>
    <property type="match status" value="1"/>
</dbReference>
<gene>
    <name evidence="9 11" type="primary">dusA</name>
    <name evidence="11" type="ORF">GHK62_16230</name>
</gene>
<comment type="function">
    <text evidence="9">Catalyzes the synthesis of 5,6-dihydrouridine (D), a modified base found in the D-loop of most tRNAs, via the reduction of the C5-C6 double bond in target uridines. Specifically modifies U20 and U20a in tRNAs.</text>
</comment>
<comment type="catalytic activity">
    <reaction evidence="9">
        <text>5,6-dihydrouridine(20) in tRNA + NADP(+) = uridine(20) in tRNA + NADPH + H(+)</text>
        <dbReference type="Rhea" id="RHEA:53336"/>
        <dbReference type="Rhea" id="RHEA-COMP:13533"/>
        <dbReference type="Rhea" id="RHEA-COMP:13534"/>
        <dbReference type="ChEBI" id="CHEBI:15378"/>
        <dbReference type="ChEBI" id="CHEBI:57783"/>
        <dbReference type="ChEBI" id="CHEBI:58349"/>
        <dbReference type="ChEBI" id="CHEBI:65315"/>
        <dbReference type="ChEBI" id="CHEBI:74443"/>
        <dbReference type="EC" id="1.3.1.91"/>
    </reaction>
</comment>
<protein>
    <recommendedName>
        <fullName evidence="9">tRNA-dihydrouridine(20/20a) synthase</fullName>
        <ecNumber evidence="9">1.3.1.91</ecNumber>
    </recommendedName>
    <alternativeName>
        <fullName evidence="9">U20-specific dihydrouridine synthase</fullName>
        <shortName evidence="9">U20-specific Dus</shortName>
    </alternativeName>
    <alternativeName>
        <fullName evidence="9">tRNA-dihydrouridine synthase A</fullName>
    </alternativeName>
</protein>
<evidence type="ECO:0000256" key="2">
    <source>
        <dbReference type="ARBA" id="ARBA00022555"/>
    </source>
</evidence>
<dbReference type="EC" id="1.3.1.91" evidence="9"/>
<sequence>MGENPGNSRYFKAPVFAVAPMIDWTDRHYRFFARQLSRHALLYTEMIVADAILRGDRERLLGYHTSENPVALQLGGNDPAKLAEAARIGEGFGYDEINMNVGCPSDRVQSGTFGACLMQEPALVAECVAAMKAAVKIPVTVKCRIGVDDQDPEQALRDLVARVKDAGADAVWVHARKAWLQGLSPRENREIPPLDYGLVHRLKAENPNLFIGLNGGLQTLDQALSHLDCRLLPPGIPVKPAVEAGNGPALDGVMLGRAAYHDSGLLTAADRYFAHPLTGAAPEPIEPQAFNDRDHRLSHDFWAGVRDAMADYAAAHIANGGRLVHVTRHMVGLFQGWPGARRYRQLLSADATRKGAGPEVIHAAFDAVFEAATARQAAE</sequence>
<keyword evidence="2 9" id="KW-0820">tRNA-binding</keyword>
<dbReference type="OrthoDB" id="9783413at2"/>
<dbReference type="InterPro" id="IPR018517">
    <property type="entry name" value="tRNA_hU_synthase_CS"/>
</dbReference>
<dbReference type="GO" id="GO:0102264">
    <property type="term" value="F:tRNA-dihydrouridine20 synthase activity"/>
    <property type="evidence" value="ECO:0007669"/>
    <property type="project" value="UniProtKB-EC"/>
</dbReference>
<comment type="caution">
    <text evidence="11">The sequence shown here is derived from an EMBL/GenBank/DDBJ whole genome shotgun (WGS) entry which is preliminary data.</text>
</comment>
<dbReference type="Gene3D" id="3.20.20.70">
    <property type="entry name" value="Aldolase class I"/>
    <property type="match status" value="1"/>
</dbReference>
<dbReference type="InterPro" id="IPR035587">
    <property type="entry name" value="DUS-like_FMN-bd"/>
</dbReference>
<dbReference type="EMBL" id="WITC01000059">
    <property type="protein sequence ID" value="MQX16262.1"/>
    <property type="molecule type" value="Genomic_DNA"/>
</dbReference>
<comment type="cofactor">
    <cofactor evidence="1 9">
        <name>FMN</name>
        <dbReference type="ChEBI" id="CHEBI:58210"/>
    </cofactor>
</comment>
<proteinExistence type="inferred from homology"/>
<evidence type="ECO:0000256" key="1">
    <source>
        <dbReference type="ARBA" id="ARBA00001917"/>
    </source>
</evidence>
<dbReference type="AlphaFoldDB" id="A0A6N7LEQ8"/>
<comment type="caution">
    <text evidence="9">Lacks conserved residue(s) required for the propagation of feature annotation.</text>
</comment>
<dbReference type="GO" id="GO:0010181">
    <property type="term" value="F:FMN binding"/>
    <property type="evidence" value="ECO:0007669"/>
    <property type="project" value="UniProtKB-UniRule"/>
</dbReference>
<comment type="catalytic activity">
    <reaction evidence="9">
        <text>5,6-dihydrouridine(20a) in tRNA + NAD(+) = uridine(20a) in tRNA + NADH + H(+)</text>
        <dbReference type="Rhea" id="RHEA:53348"/>
        <dbReference type="Rhea" id="RHEA-COMP:13535"/>
        <dbReference type="Rhea" id="RHEA-COMP:13536"/>
        <dbReference type="ChEBI" id="CHEBI:15378"/>
        <dbReference type="ChEBI" id="CHEBI:57540"/>
        <dbReference type="ChEBI" id="CHEBI:57945"/>
        <dbReference type="ChEBI" id="CHEBI:65315"/>
        <dbReference type="ChEBI" id="CHEBI:74443"/>
    </reaction>
</comment>
<reference evidence="11 12" key="1">
    <citation type="journal article" date="2013" name="Genome Biol.">
        <title>Comparative genomics of the core and accessory genomes of 48 Sinorhizobium strains comprising five genospecies.</title>
        <authorList>
            <person name="Sugawara M."/>
            <person name="Epstein B."/>
            <person name="Badgley B.D."/>
            <person name="Unno T."/>
            <person name="Xu L."/>
            <person name="Reese J."/>
            <person name="Gyaneshwar P."/>
            <person name="Denny R."/>
            <person name="Mudge J."/>
            <person name="Bharti A.K."/>
            <person name="Farmer A.D."/>
            <person name="May G.D."/>
            <person name="Woodward J.E."/>
            <person name="Medigue C."/>
            <person name="Vallenet D."/>
            <person name="Lajus A."/>
            <person name="Rouy Z."/>
            <person name="Martinez-Vaz B."/>
            <person name="Tiffin P."/>
            <person name="Young N.D."/>
            <person name="Sadowsky M.J."/>
        </authorList>
    </citation>
    <scope>NUCLEOTIDE SEQUENCE [LARGE SCALE GENOMIC DNA]</scope>
    <source>
        <strain evidence="11 12">USDA4894</strain>
    </source>
</reference>
<evidence type="ECO:0000313" key="11">
    <source>
        <dbReference type="EMBL" id="MQX16262.1"/>
    </source>
</evidence>
<dbReference type="HAMAP" id="MF_02041">
    <property type="entry name" value="DusA_subfam"/>
    <property type="match status" value="1"/>
</dbReference>
<feature type="binding site" evidence="9">
    <location>
        <position position="73"/>
    </location>
    <ligand>
        <name>FMN</name>
        <dbReference type="ChEBI" id="CHEBI:58210"/>
    </ligand>
</feature>
<feature type="site" description="Interacts with tRNA; defines subfamily-specific binding signature" evidence="9">
    <location>
        <position position="341"/>
    </location>
</feature>
<keyword evidence="7 9" id="KW-0694">RNA-binding</keyword>
<evidence type="ECO:0000256" key="7">
    <source>
        <dbReference type="ARBA" id="ARBA00022884"/>
    </source>
</evidence>
<evidence type="ECO:0000259" key="10">
    <source>
        <dbReference type="Pfam" id="PF01207"/>
    </source>
</evidence>
<dbReference type="InterPro" id="IPR004653">
    <property type="entry name" value="DusA"/>
</dbReference>
<comment type="catalytic activity">
    <reaction evidence="9">
        <text>5,6-dihydrouridine(20) in tRNA + NAD(+) = uridine(20) in tRNA + NADH + H(+)</text>
        <dbReference type="Rhea" id="RHEA:53340"/>
        <dbReference type="Rhea" id="RHEA-COMP:13533"/>
        <dbReference type="Rhea" id="RHEA-COMP:13534"/>
        <dbReference type="ChEBI" id="CHEBI:15378"/>
        <dbReference type="ChEBI" id="CHEBI:57540"/>
        <dbReference type="ChEBI" id="CHEBI:57945"/>
        <dbReference type="ChEBI" id="CHEBI:65315"/>
        <dbReference type="ChEBI" id="CHEBI:74443"/>
        <dbReference type="EC" id="1.3.1.91"/>
    </reaction>
</comment>
<accession>A0A6N7LEQ8</accession>
<keyword evidence="5 9" id="KW-0819">tRNA processing</keyword>
<dbReference type="CDD" id="cd02801">
    <property type="entry name" value="DUS_like_FMN"/>
    <property type="match status" value="1"/>
</dbReference>
<dbReference type="GO" id="GO:0000049">
    <property type="term" value="F:tRNA binding"/>
    <property type="evidence" value="ECO:0007669"/>
    <property type="project" value="UniProtKB-UniRule"/>
</dbReference>
<dbReference type="PANTHER" id="PTHR42907">
    <property type="entry name" value="FMN-LINKED OXIDOREDUCTASES SUPERFAMILY PROTEIN"/>
    <property type="match status" value="1"/>
</dbReference>
<dbReference type="RefSeq" id="WP_153440196.1">
    <property type="nucleotide sequence ID" value="NZ_CP121659.1"/>
</dbReference>
<evidence type="ECO:0000256" key="6">
    <source>
        <dbReference type="ARBA" id="ARBA00022857"/>
    </source>
</evidence>
<dbReference type="SUPFAM" id="SSF51395">
    <property type="entry name" value="FMN-linked oxidoreductases"/>
    <property type="match status" value="1"/>
</dbReference>
<feature type="binding site" evidence="9">
    <location>
        <begin position="214"/>
        <end position="216"/>
    </location>
    <ligand>
        <name>FMN</name>
        <dbReference type="ChEBI" id="CHEBI:58210"/>
    </ligand>
</feature>